<dbReference type="Gene3D" id="6.10.340.10">
    <property type="match status" value="1"/>
</dbReference>
<keyword evidence="7 14" id="KW-0418">Kinase</keyword>
<reference evidence="14 15" key="1">
    <citation type="submission" date="2020-08" db="EMBL/GenBank/DDBJ databases">
        <title>Genomic Encyclopedia of Type Strains, Phase IV (KMG-IV): sequencing the most valuable type-strain genomes for metagenomic binning, comparative biology and taxonomic classification.</title>
        <authorList>
            <person name="Goeker M."/>
        </authorList>
    </citation>
    <scope>NUCLEOTIDE SEQUENCE [LARGE SCALE GENOMIC DNA]</scope>
    <source>
        <strain evidence="14 15">YC6886</strain>
    </source>
</reference>
<keyword evidence="10 11" id="KW-0472">Membrane</keyword>
<keyword evidence="15" id="KW-1185">Reference proteome</keyword>
<dbReference type="Pfam" id="PF02518">
    <property type="entry name" value="HATPase_c"/>
    <property type="match status" value="1"/>
</dbReference>
<evidence type="ECO:0000256" key="2">
    <source>
        <dbReference type="ARBA" id="ARBA00004370"/>
    </source>
</evidence>
<dbReference type="PRINTS" id="PR00344">
    <property type="entry name" value="BCTRLSENSOR"/>
</dbReference>
<evidence type="ECO:0000256" key="3">
    <source>
        <dbReference type="ARBA" id="ARBA00012438"/>
    </source>
</evidence>
<dbReference type="AlphaFoldDB" id="A0A840V0E7"/>
<accession>A0A840V0E7</accession>
<dbReference type="SUPFAM" id="SSF55874">
    <property type="entry name" value="ATPase domain of HSP90 chaperone/DNA topoisomerase II/histidine kinase"/>
    <property type="match status" value="1"/>
</dbReference>
<evidence type="ECO:0000313" key="14">
    <source>
        <dbReference type="EMBL" id="MBB5350773.1"/>
    </source>
</evidence>
<comment type="caution">
    <text evidence="14">The sequence shown here is derived from an EMBL/GenBank/DDBJ whole genome shotgun (WGS) entry which is preliminary data.</text>
</comment>
<evidence type="ECO:0000256" key="8">
    <source>
        <dbReference type="ARBA" id="ARBA00022989"/>
    </source>
</evidence>
<dbReference type="PROSITE" id="PS50109">
    <property type="entry name" value="HIS_KIN"/>
    <property type="match status" value="1"/>
</dbReference>
<dbReference type="InterPro" id="IPR036890">
    <property type="entry name" value="HATPase_C_sf"/>
</dbReference>
<keyword evidence="6 11" id="KW-0812">Transmembrane</keyword>
<feature type="domain" description="HAMP" evidence="13">
    <location>
        <begin position="202"/>
        <end position="256"/>
    </location>
</feature>
<dbReference type="Gene3D" id="1.10.287.130">
    <property type="match status" value="1"/>
</dbReference>
<dbReference type="InterPro" id="IPR003661">
    <property type="entry name" value="HisK_dim/P_dom"/>
</dbReference>
<evidence type="ECO:0000256" key="11">
    <source>
        <dbReference type="SAM" id="Phobius"/>
    </source>
</evidence>
<dbReference type="InterPro" id="IPR003660">
    <property type="entry name" value="HAMP_dom"/>
</dbReference>
<evidence type="ECO:0000259" key="12">
    <source>
        <dbReference type="PROSITE" id="PS50109"/>
    </source>
</evidence>
<feature type="domain" description="Histidine kinase" evidence="12">
    <location>
        <begin position="264"/>
        <end position="478"/>
    </location>
</feature>
<dbReference type="PANTHER" id="PTHR45436">
    <property type="entry name" value="SENSOR HISTIDINE KINASE YKOH"/>
    <property type="match status" value="1"/>
</dbReference>
<dbReference type="PANTHER" id="PTHR45436:SF5">
    <property type="entry name" value="SENSOR HISTIDINE KINASE TRCS"/>
    <property type="match status" value="1"/>
</dbReference>
<dbReference type="SUPFAM" id="SSF47384">
    <property type="entry name" value="Homodimeric domain of signal transducing histidine kinase"/>
    <property type="match status" value="1"/>
</dbReference>
<evidence type="ECO:0000313" key="15">
    <source>
        <dbReference type="Proteomes" id="UP000557717"/>
    </source>
</evidence>
<evidence type="ECO:0000256" key="10">
    <source>
        <dbReference type="ARBA" id="ARBA00023136"/>
    </source>
</evidence>
<sequence length="483" mass="52991">MSHPSMRNRLLAGTALIVTLVLLVSMVIIYQSFARILRKEIRMQLVESAALLAKSAELEPEGVVYEWHEALESGSSIGVPGLFQFWNLNQGTTLSSPALKGASLKPFHGELDEIVVRPVKLPDGRPAMAAGLLHLPFLDAEGIEEMKQRGQVLTPSDFPQVLVCARETESLDAKLRRIQWHLIRAGSATLLAIAISTAFIIRRNLRPIHSLTRRLDARSLQDGGPIPPTPEDLPRELTGLANAFNRTLERVEAARERERQFALHAAHELRTPIAGIQATLEQAVSRQRSSEELQTRIHSALNLAHDMGATIHTLMRLARLRGGLEMPVAESFDPAALVHALFQEGADRFSARSLLLQIEGPMSGPLLNSDPELLRVVLATLMDNILRHAPSDSDVSIVIEENSEGFSLQLTNSAPQLIHHELVDLFEPFQRGQQVAASEGSGLGLSLAREIVRLLGGAITLKLQHGQFTVALTLPRHGRHADA</sequence>
<evidence type="ECO:0000256" key="5">
    <source>
        <dbReference type="ARBA" id="ARBA00022679"/>
    </source>
</evidence>
<evidence type="ECO:0000256" key="1">
    <source>
        <dbReference type="ARBA" id="ARBA00000085"/>
    </source>
</evidence>
<organism evidence="14 15">
    <name type="scientific">Haloferula luteola</name>
    <dbReference type="NCBI Taxonomy" id="595692"/>
    <lineage>
        <taxon>Bacteria</taxon>
        <taxon>Pseudomonadati</taxon>
        <taxon>Verrucomicrobiota</taxon>
        <taxon>Verrucomicrobiia</taxon>
        <taxon>Verrucomicrobiales</taxon>
        <taxon>Verrucomicrobiaceae</taxon>
        <taxon>Haloferula</taxon>
    </lineage>
</organism>
<keyword evidence="5" id="KW-0808">Transferase</keyword>
<dbReference type="SMART" id="SM00388">
    <property type="entry name" value="HisKA"/>
    <property type="match status" value="1"/>
</dbReference>
<keyword evidence="9" id="KW-0902">Two-component regulatory system</keyword>
<dbReference type="Proteomes" id="UP000557717">
    <property type="component" value="Unassembled WGS sequence"/>
</dbReference>
<dbReference type="EMBL" id="JACHFD010000004">
    <property type="protein sequence ID" value="MBB5350773.1"/>
    <property type="molecule type" value="Genomic_DNA"/>
</dbReference>
<evidence type="ECO:0000256" key="6">
    <source>
        <dbReference type="ARBA" id="ARBA00022692"/>
    </source>
</evidence>
<comment type="subcellular location">
    <subcellularLocation>
        <location evidence="2">Membrane</location>
    </subcellularLocation>
</comment>
<dbReference type="InterPro" id="IPR036097">
    <property type="entry name" value="HisK_dim/P_sf"/>
</dbReference>
<proteinExistence type="predicted"/>
<protein>
    <recommendedName>
        <fullName evidence="3">histidine kinase</fullName>
        <ecNumber evidence="3">2.7.13.3</ecNumber>
    </recommendedName>
</protein>
<keyword evidence="4" id="KW-0597">Phosphoprotein</keyword>
<dbReference type="InterPro" id="IPR003594">
    <property type="entry name" value="HATPase_dom"/>
</dbReference>
<dbReference type="GO" id="GO:0016020">
    <property type="term" value="C:membrane"/>
    <property type="evidence" value="ECO:0007669"/>
    <property type="project" value="UniProtKB-SubCell"/>
</dbReference>
<evidence type="ECO:0000256" key="4">
    <source>
        <dbReference type="ARBA" id="ARBA00022553"/>
    </source>
</evidence>
<evidence type="ECO:0000256" key="9">
    <source>
        <dbReference type="ARBA" id="ARBA00023012"/>
    </source>
</evidence>
<evidence type="ECO:0000256" key="7">
    <source>
        <dbReference type="ARBA" id="ARBA00022777"/>
    </source>
</evidence>
<feature type="transmembrane region" description="Helical" evidence="11">
    <location>
        <begin position="12"/>
        <end position="33"/>
    </location>
</feature>
<dbReference type="InterPro" id="IPR005467">
    <property type="entry name" value="His_kinase_dom"/>
</dbReference>
<dbReference type="Pfam" id="PF00512">
    <property type="entry name" value="HisKA"/>
    <property type="match status" value="1"/>
</dbReference>
<dbReference type="Gene3D" id="3.30.565.10">
    <property type="entry name" value="Histidine kinase-like ATPase, C-terminal domain"/>
    <property type="match status" value="1"/>
</dbReference>
<keyword evidence="8 11" id="KW-1133">Transmembrane helix</keyword>
<dbReference type="InterPro" id="IPR004358">
    <property type="entry name" value="Sig_transdc_His_kin-like_C"/>
</dbReference>
<gene>
    <name evidence="14" type="ORF">HNR46_001007</name>
</gene>
<dbReference type="GO" id="GO:0000155">
    <property type="term" value="F:phosphorelay sensor kinase activity"/>
    <property type="evidence" value="ECO:0007669"/>
    <property type="project" value="InterPro"/>
</dbReference>
<evidence type="ECO:0000259" key="13">
    <source>
        <dbReference type="PROSITE" id="PS50885"/>
    </source>
</evidence>
<comment type="catalytic activity">
    <reaction evidence="1">
        <text>ATP + protein L-histidine = ADP + protein N-phospho-L-histidine.</text>
        <dbReference type="EC" id="2.7.13.3"/>
    </reaction>
</comment>
<dbReference type="EC" id="2.7.13.3" evidence="3"/>
<dbReference type="SMART" id="SM00387">
    <property type="entry name" value="HATPase_c"/>
    <property type="match status" value="1"/>
</dbReference>
<dbReference type="PROSITE" id="PS50885">
    <property type="entry name" value="HAMP"/>
    <property type="match status" value="1"/>
</dbReference>
<dbReference type="InterPro" id="IPR050428">
    <property type="entry name" value="TCS_sensor_his_kinase"/>
</dbReference>
<dbReference type="CDD" id="cd00082">
    <property type="entry name" value="HisKA"/>
    <property type="match status" value="1"/>
</dbReference>
<feature type="transmembrane region" description="Helical" evidence="11">
    <location>
        <begin position="182"/>
        <end position="201"/>
    </location>
</feature>
<name>A0A840V0E7_9BACT</name>
<dbReference type="RefSeq" id="WP_184016355.1">
    <property type="nucleotide sequence ID" value="NZ_JACHFD010000004.1"/>
</dbReference>